<protein>
    <submittedName>
        <fullName evidence="4">Putative short-chain dehydrogenase/reductase</fullName>
    </submittedName>
</protein>
<sequence>MAKTIKNVLVTGCSAGGLGFSLAKAFRDQGFHVLATVRDANKAEVLAEEKDIEILTLDVTSEESIATCLRTVRNTTGKLDILVNNAGVAIFGPLMHASIEEGKAAYDVNVWAPLAVAQAFAPLLIESKGVVLNISSIAGAVPLAWQGLYNSSKAAATFISETLKMELAPLGVRVVTAMVGAIGTTLYNGHEVSLPQDSYYKPVEDYIKKQSRGEMQEPFNESVDLTARNLVKDTLAGRRGQIWRGGEAGRASILSWLVPTTLRERLLHAERGLYQLKYEK</sequence>
<dbReference type="GO" id="GO:0019433">
    <property type="term" value="P:triglyceride catabolic process"/>
    <property type="evidence" value="ECO:0007669"/>
    <property type="project" value="TreeGrafter"/>
</dbReference>
<dbReference type="GO" id="GO:0004806">
    <property type="term" value="F:triacylglycerol lipase activity"/>
    <property type="evidence" value="ECO:0007669"/>
    <property type="project" value="TreeGrafter"/>
</dbReference>
<dbReference type="InterPro" id="IPR036291">
    <property type="entry name" value="NAD(P)-bd_dom_sf"/>
</dbReference>
<dbReference type="GO" id="GO:0005811">
    <property type="term" value="C:lipid droplet"/>
    <property type="evidence" value="ECO:0007669"/>
    <property type="project" value="TreeGrafter"/>
</dbReference>
<reference evidence="4" key="1">
    <citation type="journal article" date="2020" name="Stud. Mycol.">
        <title>101 Dothideomycetes genomes: a test case for predicting lifestyles and emergence of pathogens.</title>
        <authorList>
            <person name="Haridas S."/>
            <person name="Albert R."/>
            <person name="Binder M."/>
            <person name="Bloem J."/>
            <person name="Labutti K."/>
            <person name="Salamov A."/>
            <person name="Andreopoulos B."/>
            <person name="Baker S."/>
            <person name="Barry K."/>
            <person name="Bills G."/>
            <person name="Bluhm B."/>
            <person name="Cannon C."/>
            <person name="Castanera R."/>
            <person name="Culley D."/>
            <person name="Daum C."/>
            <person name="Ezra D."/>
            <person name="Gonzalez J."/>
            <person name="Henrissat B."/>
            <person name="Kuo A."/>
            <person name="Liang C."/>
            <person name="Lipzen A."/>
            <person name="Lutzoni F."/>
            <person name="Magnuson J."/>
            <person name="Mondo S."/>
            <person name="Nolan M."/>
            <person name="Ohm R."/>
            <person name="Pangilinan J."/>
            <person name="Park H.-J."/>
            <person name="Ramirez L."/>
            <person name="Alfaro M."/>
            <person name="Sun H."/>
            <person name="Tritt A."/>
            <person name="Yoshinaga Y."/>
            <person name="Zwiers L.-H."/>
            <person name="Turgeon B."/>
            <person name="Goodwin S."/>
            <person name="Spatafora J."/>
            <person name="Crous P."/>
            <person name="Grigoriev I."/>
        </authorList>
    </citation>
    <scope>NUCLEOTIDE SEQUENCE</scope>
    <source>
        <strain evidence="4">CBS 109.77</strain>
    </source>
</reference>
<accession>A0A6A6XAT1</accession>
<evidence type="ECO:0000313" key="5">
    <source>
        <dbReference type="Proteomes" id="UP000799757"/>
    </source>
</evidence>
<dbReference type="GO" id="GO:0005783">
    <property type="term" value="C:endoplasmic reticulum"/>
    <property type="evidence" value="ECO:0007669"/>
    <property type="project" value="TreeGrafter"/>
</dbReference>
<dbReference type="GO" id="GO:0006654">
    <property type="term" value="P:phosphatidic acid biosynthetic process"/>
    <property type="evidence" value="ECO:0007669"/>
    <property type="project" value="TreeGrafter"/>
</dbReference>
<dbReference type="OrthoDB" id="2102561at2759"/>
<dbReference type="AlphaFoldDB" id="A0A6A6XAT1"/>
<organism evidence="4 5">
    <name type="scientific">Melanomma pulvis-pyrius CBS 109.77</name>
    <dbReference type="NCBI Taxonomy" id="1314802"/>
    <lineage>
        <taxon>Eukaryota</taxon>
        <taxon>Fungi</taxon>
        <taxon>Dikarya</taxon>
        <taxon>Ascomycota</taxon>
        <taxon>Pezizomycotina</taxon>
        <taxon>Dothideomycetes</taxon>
        <taxon>Pleosporomycetidae</taxon>
        <taxon>Pleosporales</taxon>
        <taxon>Melanommataceae</taxon>
        <taxon>Melanomma</taxon>
    </lineage>
</organism>
<keyword evidence="5" id="KW-1185">Reference proteome</keyword>
<dbReference type="EMBL" id="MU001945">
    <property type="protein sequence ID" value="KAF2793025.1"/>
    <property type="molecule type" value="Genomic_DNA"/>
</dbReference>
<dbReference type="Pfam" id="PF00106">
    <property type="entry name" value="adh_short"/>
    <property type="match status" value="1"/>
</dbReference>
<evidence type="ECO:0000313" key="4">
    <source>
        <dbReference type="EMBL" id="KAF2793025.1"/>
    </source>
</evidence>
<keyword evidence="2" id="KW-0560">Oxidoreductase</keyword>
<dbReference type="Proteomes" id="UP000799757">
    <property type="component" value="Unassembled WGS sequence"/>
</dbReference>
<gene>
    <name evidence="4" type="ORF">K505DRAFT_245344</name>
</gene>
<dbReference type="PRINTS" id="PR00080">
    <property type="entry name" value="SDRFAMILY"/>
</dbReference>
<dbReference type="PANTHER" id="PTHR44169">
    <property type="entry name" value="NADPH-DEPENDENT 1-ACYLDIHYDROXYACETONE PHOSPHATE REDUCTASE"/>
    <property type="match status" value="1"/>
</dbReference>
<dbReference type="InterPro" id="IPR002347">
    <property type="entry name" value="SDR_fam"/>
</dbReference>
<dbReference type="GO" id="GO:0000140">
    <property type="term" value="F:acylglycerone-phosphate reductase (NADP+) activity"/>
    <property type="evidence" value="ECO:0007669"/>
    <property type="project" value="TreeGrafter"/>
</dbReference>
<dbReference type="PRINTS" id="PR00081">
    <property type="entry name" value="GDHRDH"/>
</dbReference>
<evidence type="ECO:0000256" key="2">
    <source>
        <dbReference type="ARBA" id="ARBA00023002"/>
    </source>
</evidence>
<dbReference type="Gene3D" id="3.40.50.720">
    <property type="entry name" value="NAD(P)-binding Rossmann-like Domain"/>
    <property type="match status" value="1"/>
</dbReference>
<evidence type="ECO:0000256" key="1">
    <source>
        <dbReference type="ARBA" id="ARBA00006484"/>
    </source>
</evidence>
<proteinExistence type="inferred from homology"/>
<name>A0A6A6XAT1_9PLEO</name>
<dbReference type="SUPFAM" id="SSF51735">
    <property type="entry name" value="NAD(P)-binding Rossmann-fold domains"/>
    <property type="match status" value="1"/>
</dbReference>
<comment type="similarity">
    <text evidence="1 3">Belongs to the short-chain dehydrogenases/reductases (SDR) family.</text>
</comment>
<evidence type="ECO:0000256" key="3">
    <source>
        <dbReference type="RuleBase" id="RU000363"/>
    </source>
</evidence>
<dbReference type="PANTHER" id="PTHR44169:SF6">
    <property type="entry name" value="NADPH-DEPENDENT 1-ACYLDIHYDROXYACETONE PHOSPHATE REDUCTASE"/>
    <property type="match status" value="1"/>
</dbReference>